<reference evidence="9 10" key="1">
    <citation type="submission" date="2014-11" db="EMBL/GenBank/DDBJ databases">
        <title>Genome sequence of Microbacterium mangrovi MUSC 115(T).</title>
        <authorList>
            <person name="Lee L.-H."/>
        </authorList>
    </citation>
    <scope>NUCLEOTIDE SEQUENCE [LARGE SCALE GENOMIC DNA]</scope>
    <source>
        <strain evidence="9 10">MUSC 115</strain>
    </source>
</reference>
<feature type="transmembrane region" description="Helical" evidence="8">
    <location>
        <begin position="50"/>
        <end position="68"/>
    </location>
</feature>
<dbReference type="OrthoDB" id="9150135at2"/>
<feature type="transmembrane region" description="Helical" evidence="8">
    <location>
        <begin position="20"/>
        <end position="38"/>
    </location>
</feature>
<dbReference type="Proteomes" id="UP000031030">
    <property type="component" value="Unassembled WGS sequence"/>
</dbReference>
<dbReference type="Pfam" id="PF01306">
    <property type="entry name" value="LacY_symp"/>
    <property type="match status" value="1"/>
</dbReference>
<keyword evidence="10" id="KW-1185">Reference proteome</keyword>
<dbReference type="PRINTS" id="PR00174">
    <property type="entry name" value="LACYSMPORT"/>
</dbReference>
<feature type="transmembrane region" description="Helical" evidence="8">
    <location>
        <begin position="380"/>
        <end position="400"/>
    </location>
</feature>
<dbReference type="EMBL" id="JTDK01000023">
    <property type="protein sequence ID" value="KHK95397.1"/>
    <property type="molecule type" value="Genomic_DNA"/>
</dbReference>
<evidence type="ECO:0000256" key="8">
    <source>
        <dbReference type="SAM" id="Phobius"/>
    </source>
</evidence>
<feature type="transmembrane region" description="Helical" evidence="8">
    <location>
        <begin position="260"/>
        <end position="281"/>
    </location>
</feature>
<dbReference type="SUPFAM" id="SSF103473">
    <property type="entry name" value="MFS general substrate transporter"/>
    <property type="match status" value="1"/>
</dbReference>
<keyword evidence="7 8" id="KW-0472">Membrane</keyword>
<dbReference type="GO" id="GO:0005886">
    <property type="term" value="C:plasma membrane"/>
    <property type="evidence" value="ECO:0007669"/>
    <property type="project" value="UniProtKB-SubCell"/>
</dbReference>
<keyword evidence="4" id="KW-0997">Cell inner membrane</keyword>
<dbReference type="Gene3D" id="1.20.1250.20">
    <property type="entry name" value="MFS general substrate transporter like domains"/>
    <property type="match status" value="2"/>
</dbReference>
<keyword evidence="2" id="KW-0813">Transport</keyword>
<dbReference type="STRING" id="1348253.LK09_19395"/>
<evidence type="ECO:0000256" key="7">
    <source>
        <dbReference type="ARBA" id="ARBA00023136"/>
    </source>
</evidence>
<evidence type="ECO:0000256" key="6">
    <source>
        <dbReference type="ARBA" id="ARBA00022989"/>
    </source>
</evidence>
<comment type="caution">
    <text evidence="9">The sequence shown here is derived from an EMBL/GenBank/DDBJ whole genome shotgun (WGS) entry which is preliminary data.</text>
</comment>
<feature type="transmembrane region" description="Helical" evidence="8">
    <location>
        <begin position="222"/>
        <end position="240"/>
    </location>
</feature>
<comment type="subcellular location">
    <subcellularLocation>
        <location evidence="1">Cell inner membrane</location>
        <topology evidence="1">Multi-pass membrane protein</topology>
    </subcellularLocation>
</comment>
<feature type="transmembrane region" description="Helical" evidence="8">
    <location>
        <begin position="322"/>
        <end position="339"/>
    </location>
</feature>
<feature type="transmembrane region" description="Helical" evidence="8">
    <location>
        <begin position="293"/>
        <end position="316"/>
    </location>
</feature>
<protein>
    <submittedName>
        <fullName evidence="9">Galactoside permease</fullName>
    </submittedName>
</protein>
<feature type="transmembrane region" description="Helical" evidence="8">
    <location>
        <begin position="80"/>
        <end position="99"/>
    </location>
</feature>
<gene>
    <name evidence="9" type="ORF">LK09_19395</name>
</gene>
<dbReference type="PANTHER" id="PTHR23522:SF10">
    <property type="entry name" value="3-PHENYLPROPIONIC ACID TRANSPORTER-RELATED"/>
    <property type="match status" value="1"/>
</dbReference>
<dbReference type="NCBIfam" id="NF007077">
    <property type="entry name" value="PRK09528.1"/>
    <property type="match status" value="1"/>
</dbReference>
<evidence type="ECO:0000313" key="9">
    <source>
        <dbReference type="EMBL" id="KHK95397.1"/>
    </source>
</evidence>
<dbReference type="GO" id="GO:0030395">
    <property type="term" value="F:lactose binding"/>
    <property type="evidence" value="ECO:0007669"/>
    <property type="project" value="TreeGrafter"/>
</dbReference>
<accession>A0A0B2A0S3</accession>
<evidence type="ECO:0000256" key="4">
    <source>
        <dbReference type="ARBA" id="ARBA00022519"/>
    </source>
</evidence>
<keyword evidence="6 8" id="KW-1133">Transmembrane helix</keyword>
<evidence type="ECO:0000256" key="5">
    <source>
        <dbReference type="ARBA" id="ARBA00022692"/>
    </source>
</evidence>
<evidence type="ECO:0000256" key="3">
    <source>
        <dbReference type="ARBA" id="ARBA00022475"/>
    </source>
</evidence>
<feature type="transmembrane region" description="Helical" evidence="8">
    <location>
        <begin position="351"/>
        <end position="374"/>
    </location>
</feature>
<dbReference type="NCBIfam" id="TIGR00882">
    <property type="entry name" value="2A0105"/>
    <property type="match status" value="1"/>
</dbReference>
<feature type="transmembrane region" description="Helical" evidence="8">
    <location>
        <begin position="105"/>
        <end position="129"/>
    </location>
</feature>
<dbReference type="GO" id="GO:0015528">
    <property type="term" value="F:lactose:proton symporter activity"/>
    <property type="evidence" value="ECO:0007669"/>
    <property type="project" value="TreeGrafter"/>
</dbReference>
<evidence type="ECO:0000256" key="1">
    <source>
        <dbReference type="ARBA" id="ARBA00004429"/>
    </source>
</evidence>
<dbReference type="InterPro" id="IPR036259">
    <property type="entry name" value="MFS_trans_sf"/>
</dbReference>
<sequence length="431" mass="46952">MSVGRRLFRNGAYLQSSTTLLVFFAGWGIWWSFFAVWLGEGLGLSGAQIGTVYSVNSLTTIAVMIAYGMIQDRLGLKRNLVILSSAVMACLAPFVLFVYQPLLQHAFGLGVIAGAIYLPFGYTAAVGLLEAFSERMSRTYGFEYGQARGWGSLGYGIAALFTGFMFTISPSINFVIGSVLGIACLLVQVFWKTDGVPLAPGHNSHPRTPSLREMGAVLKLKSLWVVIGFVIFSWTFYNLYDNQMFPNFYAGLFTDEALGVHTYGILNSIQVFAEAACMMLVPLIMRRIGIRNTLLLGVGVMAVRILGSAIFTDPVIVSCVKMLHAIEVPLFILGIFRYLTLHFPAALSATLYLVGFEVAAQVGNTLFAIPFGFIRDAIGYQHTFLVIVGVVLCAGAWAFFGLKKDDQDVQGDPFVRLGQSGVTGLVKTPQP</sequence>
<keyword evidence="3" id="KW-1003">Cell membrane</keyword>
<dbReference type="PANTHER" id="PTHR23522">
    <property type="entry name" value="BLL5896 PROTEIN"/>
    <property type="match status" value="1"/>
</dbReference>
<dbReference type="RefSeq" id="WP_039403334.1">
    <property type="nucleotide sequence ID" value="NZ_JTDK01000023.1"/>
</dbReference>
<organism evidence="9 10">
    <name type="scientific">Microbacterium mangrovi</name>
    <dbReference type="NCBI Taxonomy" id="1348253"/>
    <lineage>
        <taxon>Bacteria</taxon>
        <taxon>Bacillati</taxon>
        <taxon>Actinomycetota</taxon>
        <taxon>Actinomycetes</taxon>
        <taxon>Micrococcales</taxon>
        <taxon>Microbacteriaceae</taxon>
        <taxon>Microbacterium</taxon>
    </lineage>
</organism>
<evidence type="ECO:0000256" key="2">
    <source>
        <dbReference type="ARBA" id="ARBA00022448"/>
    </source>
</evidence>
<dbReference type="InterPro" id="IPR000576">
    <property type="entry name" value="LacY/RafB_perm_fam"/>
</dbReference>
<evidence type="ECO:0000313" key="10">
    <source>
        <dbReference type="Proteomes" id="UP000031030"/>
    </source>
</evidence>
<feature type="transmembrane region" description="Helical" evidence="8">
    <location>
        <begin position="174"/>
        <end position="191"/>
    </location>
</feature>
<keyword evidence="5 8" id="KW-0812">Transmembrane</keyword>
<feature type="transmembrane region" description="Helical" evidence="8">
    <location>
        <begin position="150"/>
        <end position="168"/>
    </location>
</feature>
<dbReference type="AlphaFoldDB" id="A0A0B2A0S3"/>
<name>A0A0B2A0S3_9MICO</name>
<proteinExistence type="predicted"/>